<protein>
    <recommendedName>
        <fullName evidence="4">Chemokine interleukin-8-like domain-containing protein</fullName>
    </recommendedName>
</protein>
<evidence type="ECO:0000313" key="6">
    <source>
        <dbReference type="Proteomes" id="UP001345963"/>
    </source>
</evidence>
<dbReference type="Proteomes" id="UP001345963">
    <property type="component" value="Unassembled WGS sequence"/>
</dbReference>
<dbReference type="Pfam" id="PF00048">
    <property type="entry name" value="IL8"/>
    <property type="match status" value="1"/>
</dbReference>
<evidence type="ECO:0000256" key="2">
    <source>
        <dbReference type="SAM" id="MobiDB-lite"/>
    </source>
</evidence>
<comment type="caution">
    <text evidence="5">The sequence shown here is derived from an EMBL/GenBank/DDBJ whole genome shotgun (WGS) entry which is preliminary data.</text>
</comment>
<keyword evidence="6" id="KW-1185">Reference proteome</keyword>
<feature type="domain" description="Chemokine interleukin-8-like" evidence="4">
    <location>
        <begin position="29"/>
        <end position="82"/>
    </location>
</feature>
<proteinExistence type="predicted"/>
<keyword evidence="3" id="KW-0732">Signal</keyword>
<name>A0ABU7A7C1_9TELE</name>
<evidence type="ECO:0000256" key="1">
    <source>
        <dbReference type="ARBA" id="ARBA00022514"/>
    </source>
</evidence>
<evidence type="ECO:0000259" key="4">
    <source>
        <dbReference type="Pfam" id="PF00048"/>
    </source>
</evidence>
<reference evidence="5 6" key="1">
    <citation type="submission" date="2021-07" db="EMBL/GenBank/DDBJ databases">
        <authorList>
            <person name="Palmer J.M."/>
        </authorList>
    </citation>
    <scope>NUCLEOTIDE SEQUENCE [LARGE SCALE GENOMIC DNA]</scope>
    <source>
        <strain evidence="5 6">AT_MEX2019</strain>
        <tissue evidence="5">Muscle</tissue>
    </source>
</reference>
<feature type="region of interest" description="Disordered" evidence="2">
    <location>
        <begin position="90"/>
        <end position="139"/>
    </location>
</feature>
<dbReference type="EMBL" id="JAHUTI010004219">
    <property type="protein sequence ID" value="MED6233977.1"/>
    <property type="molecule type" value="Genomic_DNA"/>
</dbReference>
<evidence type="ECO:0000313" key="5">
    <source>
        <dbReference type="EMBL" id="MED6233977.1"/>
    </source>
</evidence>
<gene>
    <name evidence="5" type="ORF">ATANTOWER_020022</name>
</gene>
<sequence>MVNCSLLTSVLVAIIVVAASGHQDEKLYTCCKSVGTTEITEPIISYQIQKLNPPCVKAVIFTTKNGHYCSHLSAPWVFRKIREFMRAKAQSSTPQVVGSSPSPSSSSSLLSIITSTASPPSSSTLTSFSSSPSFFSSTSTITASETFSGATDQ</sequence>
<accession>A0ABU7A7C1</accession>
<feature type="chain" id="PRO_5047141665" description="Chemokine interleukin-8-like domain-containing protein" evidence="3">
    <location>
        <begin position="22"/>
        <end position="153"/>
    </location>
</feature>
<dbReference type="SUPFAM" id="SSF54117">
    <property type="entry name" value="Interleukin 8-like chemokines"/>
    <property type="match status" value="1"/>
</dbReference>
<dbReference type="InterPro" id="IPR001811">
    <property type="entry name" value="Chemokine_IL8-like_dom"/>
</dbReference>
<evidence type="ECO:0000256" key="3">
    <source>
        <dbReference type="SAM" id="SignalP"/>
    </source>
</evidence>
<organism evidence="5 6">
    <name type="scientific">Ataeniobius toweri</name>
    <dbReference type="NCBI Taxonomy" id="208326"/>
    <lineage>
        <taxon>Eukaryota</taxon>
        <taxon>Metazoa</taxon>
        <taxon>Chordata</taxon>
        <taxon>Craniata</taxon>
        <taxon>Vertebrata</taxon>
        <taxon>Euteleostomi</taxon>
        <taxon>Actinopterygii</taxon>
        <taxon>Neopterygii</taxon>
        <taxon>Teleostei</taxon>
        <taxon>Neoteleostei</taxon>
        <taxon>Acanthomorphata</taxon>
        <taxon>Ovalentaria</taxon>
        <taxon>Atherinomorphae</taxon>
        <taxon>Cyprinodontiformes</taxon>
        <taxon>Goodeidae</taxon>
        <taxon>Ataeniobius</taxon>
    </lineage>
</organism>
<feature type="signal peptide" evidence="3">
    <location>
        <begin position="1"/>
        <end position="21"/>
    </location>
</feature>
<dbReference type="Gene3D" id="2.40.50.40">
    <property type="match status" value="1"/>
</dbReference>
<dbReference type="InterPro" id="IPR036048">
    <property type="entry name" value="Interleukin_8-like_sf"/>
</dbReference>
<keyword evidence="1" id="KW-0202">Cytokine</keyword>